<name>M3JB89_9BACT</name>
<evidence type="ECO:0000313" key="1">
    <source>
        <dbReference type="EMBL" id="EMG30608.1"/>
    </source>
</evidence>
<protein>
    <submittedName>
        <fullName evidence="1">Uncharacterized protein</fullName>
    </submittedName>
</protein>
<organism evidence="1 2">
    <name type="scientific">Campylobacter showae CC57C</name>
    <dbReference type="NCBI Taxonomy" id="1073353"/>
    <lineage>
        <taxon>Bacteria</taxon>
        <taxon>Pseudomonadati</taxon>
        <taxon>Campylobacterota</taxon>
        <taxon>Epsilonproteobacteria</taxon>
        <taxon>Campylobacterales</taxon>
        <taxon>Campylobacteraceae</taxon>
        <taxon>Campylobacter</taxon>
    </lineage>
</organism>
<gene>
    <name evidence="1" type="ORF">H740_05720</name>
</gene>
<comment type="caution">
    <text evidence="1">The sequence shown here is derived from an EMBL/GenBank/DDBJ whole genome shotgun (WGS) entry which is preliminary data.</text>
</comment>
<accession>M3JB89</accession>
<reference evidence="1 2" key="1">
    <citation type="submission" date="2013-02" db="EMBL/GenBank/DDBJ databases">
        <title>Co-occurrence of anaerobic bacteria in colorectal carcinomas.</title>
        <authorList>
            <person name="Holt R.A."/>
            <person name="Warren R.L."/>
            <person name="Allen-Vercoe E."/>
            <person name="Pleasance S."/>
            <person name="Freeman D.J."/>
            <person name="Watson P."/>
            <person name="Moore R."/>
            <person name="Cochrane K."/>
        </authorList>
    </citation>
    <scope>NUCLEOTIDE SEQUENCE [LARGE SCALE GENOMIC DNA]</scope>
    <source>
        <strain evidence="1 2">CC57C</strain>
    </source>
</reference>
<dbReference type="PATRIC" id="fig|1073353.3.peg.1228"/>
<sequence length="85" mass="10261">LLQYKPKPIDPKMIEEFDKDINFYKQHCPDENATFKDARAFIVWANEEKRQYEIRWFIYKTKNNPAKVIYVDNNRSKSSSNSNLK</sequence>
<evidence type="ECO:0000313" key="2">
    <source>
        <dbReference type="Proteomes" id="UP000011782"/>
    </source>
</evidence>
<feature type="non-terminal residue" evidence="1">
    <location>
        <position position="1"/>
    </location>
</feature>
<dbReference type="AlphaFoldDB" id="M3JB89"/>
<proteinExistence type="predicted"/>
<dbReference type="Proteomes" id="UP000011782">
    <property type="component" value="Unassembled WGS sequence"/>
</dbReference>
<dbReference type="EMBL" id="AOTD01000143">
    <property type="protein sequence ID" value="EMG30608.1"/>
    <property type="molecule type" value="Genomic_DNA"/>
</dbReference>